<reference evidence="2 3" key="2">
    <citation type="submission" date="2018-11" db="EMBL/GenBank/DDBJ databases">
        <authorList>
            <consortium name="Pathogen Informatics"/>
        </authorList>
    </citation>
    <scope>NUCLEOTIDE SEQUENCE [LARGE SCALE GENOMIC DNA]</scope>
</reference>
<proteinExistence type="predicted"/>
<gene>
    <name evidence="2" type="ORF">GPUH_LOCUS4072</name>
</gene>
<feature type="region of interest" description="Disordered" evidence="1">
    <location>
        <begin position="1"/>
        <end position="24"/>
    </location>
</feature>
<evidence type="ECO:0000313" key="2">
    <source>
        <dbReference type="EMBL" id="VDK42348.1"/>
    </source>
</evidence>
<dbReference type="EMBL" id="UYRT01007405">
    <property type="protein sequence ID" value="VDK42348.1"/>
    <property type="molecule type" value="Genomic_DNA"/>
</dbReference>
<sequence length="63" mass="6408">MDAGSTYVADRTLDDSDSTDTPVSADVSADAFVDVLETGVEEVISLVDGDAVAIVKIEVSSGS</sequence>
<evidence type="ECO:0000256" key="1">
    <source>
        <dbReference type="SAM" id="MobiDB-lite"/>
    </source>
</evidence>
<dbReference type="WBParaSite" id="GPUH_0000408101-mRNA-1">
    <property type="protein sequence ID" value="GPUH_0000408101-mRNA-1"/>
    <property type="gene ID" value="GPUH_0000408101"/>
</dbReference>
<organism evidence="4">
    <name type="scientific">Gongylonema pulchrum</name>
    <dbReference type="NCBI Taxonomy" id="637853"/>
    <lineage>
        <taxon>Eukaryota</taxon>
        <taxon>Metazoa</taxon>
        <taxon>Ecdysozoa</taxon>
        <taxon>Nematoda</taxon>
        <taxon>Chromadorea</taxon>
        <taxon>Rhabditida</taxon>
        <taxon>Spirurina</taxon>
        <taxon>Spiruromorpha</taxon>
        <taxon>Spiruroidea</taxon>
        <taxon>Gongylonematidae</taxon>
        <taxon>Gongylonema</taxon>
    </lineage>
</organism>
<dbReference type="AlphaFoldDB" id="A0A183D5T3"/>
<keyword evidence="3" id="KW-1185">Reference proteome</keyword>
<evidence type="ECO:0000313" key="3">
    <source>
        <dbReference type="Proteomes" id="UP000271098"/>
    </source>
</evidence>
<accession>A0A183D5T3</accession>
<evidence type="ECO:0000313" key="4">
    <source>
        <dbReference type="WBParaSite" id="GPUH_0000408101-mRNA-1"/>
    </source>
</evidence>
<name>A0A183D5T3_9BILA</name>
<protein>
    <submittedName>
        <fullName evidence="4">HalOD1 domain-containing protein</fullName>
    </submittedName>
</protein>
<dbReference type="Proteomes" id="UP000271098">
    <property type="component" value="Unassembled WGS sequence"/>
</dbReference>
<reference evidence="4" key="1">
    <citation type="submission" date="2016-06" db="UniProtKB">
        <authorList>
            <consortium name="WormBaseParasite"/>
        </authorList>
    </citation>
    <scope>IDENTIFICATION</scope>
</reference>